<comment type="caution">
    <text evidence="2">The sequence shown here is derived from an EMBL/GenBank/DDBJ whole genome shotgun (WGS) entry which is preliminary data.</text>
</comment>
<name>A0A645A617_9ZZZZ</name>
<dbReference type="EMBL" id="VSSQ01012180">
    <property type="protein sequence ID" value="MPM48620.1"/>
    <property type="molecule type" value="Genomic_DNA"/>
</dbReference>
<gene>
    <name evidence="2" type="ORF">SDC9_95346</name>
</gene>
<sequence>MIKPQVDPGLNKFQCLTDAHFIDIFVFAADVVGQPAGAVGDFAGLLKDDDFTVLPFSHQAGGSGHPAGIAADDDNLHHLSSSKTGR</sequence>
<dbReference type="AlphaFoldDB" id="A0A645A617"/>
<evidence type="ECO:0000256" key="1">
    <source>
        <dbReference type="SAM" id="MobiDB-lite"/>
    </source>
</evidence>
<evidence type="ECO:0000313" key="2">
    <source>
        <dbReference type="EMBL" id="MPM48620.1"/>
    </source>
</evidence>
<reference evidence="2" key="1">
    <citation type="submission" date="2019-08" db="EMBL/GenBank/DDBJ databases">
        <authorList>
            <person name="Kucharzyk K."/>
            <person name="Murdoch R.W."/>
            <person name="Higgins S."/>
            <person name="Loffler F."/>
        </authorList>
    </citation>
    <scope>NUCLEOTIDE SEQUENCE</scope>
</reference>
<protein>
    <submittedName>
        <fullName evidence="2">Uncharacterized protein</fullName>
    </submittedName>
</protein>
<organism evidence="2">
    <name type="scientific">bioreactor metagenome</name>
    <dbReference type="NCBI Taxonomy" id="1076179"/>
    <lineage>
        <taxon>unclassified sequences</taxon>
        <taxon>metagenomes</taxon>
        <taxon>ecological metagenomes</taxon>
    </lineage>
</organism>
<feature type="region of interest" description="Disordered" evidence="1">
    <location>
        <begin position="61"/>
        <end position="86"/>
    </location>
</feature>
<proteinExistence type="predicted"/>
<accession>A0A645A617</accession>